<sequence>MITKSFRVTFLAIGIAGSAFAQIENPVKWHFSAQKKGARVYELNFTPEVSQQWHIYSQSSAPDGPSPTTIRLDSNPLVLADSSVSEHGTVVSKYEDLLGLTVKYFKGPVNFVQTVRVKAKAKTKVTGTVEYMACKEEQCLPPQKINFSIMLE</sequence>
<dbReference type="Proteomes" id="UP001549749">
    <property type="component" value="Unassembled WGS sequence"/>
</dbReference>
<proteinExistence type="predicted"/>
<evidence type="ECO:0000256" key="1">
    <source>
        <dbReference type="SAM" id="SignalP"/>
    </source>
</evidence>
<evidence type="ECO:0000259" key="2">
    <source>
        <dbReference type="Pfam" id="PF11412"/>
    </source>
</evidence>
<keyword evidence="4" id="KW-1185">Reference proteome</keyword>
<protein>
    <submittedName>
        <fullName evidence="3">Protein-disulfide reductase DsbD domain-containing protein</fullName>
    </submittedName>
</protein>
<name>A0ABV2TBE4_9BACT</name>
<dbReference type="InterPro" id="IPR036929">
    <property type="entry name" value="DsbDN_sf"/>
</dbReference>
<evidence type="ECO:0000313" key="3">
    <source>
        <dbReference type="EMBL" id="MET7000351.1"/>
    </source>
</evidence>
<evidence type="ECO:0000313" key="4">
    <source>
        <dbReference type="Proteomes" id="UP001549749"/>
    </source>
</evidence>
<organism evidence="3 4">
    <name type="scientific">Chitinophaga defluvii</name>
    <dbReference type="NCBI Taxonomy" id="3163343"/>
    <lineage>
        <taxon>Bacteria</taxon>
        <taxon>Pseudomonadati</taxon>
        <taxon>Bacteroidota</taxon>
        <taxon>Chitinophagia</taxon>
        <taxon>Chitinophagales</taxon>
        <taxon>Chitinophagaceae</taxon>
        <taxon>Chitinophaga</taxon>
    </lineage>
</organism>
<feature type="signal peptide" evidence="1">
    <location>
        <begin position="1"/>
        <end position="21"/>
    </location>
</feature>
<dbReference type="Gene3D" id="2.60.40.1250">
    <property type="entry name" value="Thiol:disulfide interchange protein DsbD, N-terminal domain"/>
    <property type="match status" value="1"/>
</dbReference>
<dbReference type="EMBL" id="JBEXAC010000002">
    <property type="protein sequence ID" value="MET7000351.1"/>
    <property type="molecule type" value="Genomic_DNA"/>
</dbReference>
<feature type="domain" description="Thiol:disulfide interchange protein DsbD N-terminal" evidence="2">
    <location>
        <begin position="30"/>
        <end position="145"/>
    </location>
</feature>
<keyword evidence="1" id="KW-0732">Signal</keyword>
<dbReference type="Pfam" id="PF11412">
    <property type="entry name" value="DsbD_N"/>
    <property type="match status" value="1"/>
</dbReference>
<feature type="chain" id="PRO_5046161136" evidence="1">
    <location>
        <begin position="22"/>
        <end position="152"/>
    </location>
</feature>
<accession>A0ABV2TBE4</accession>
<reference evidence="3 4" key="1">
    <citation type="submission" date="2024-06" db="EMBL/GenBank/DDBJ databases">
        <title>Chitinophaga defluvii sp. nov., isolated from municipal sewage.</title>
        <authorList>
            <person name="Zhang L."/>
        </authorList>
    </citation>
    <scope>NUCLEOTIDE SEQUENCE [LARGE SCALE GENOMIC DNA]</scope>
    <source>
        <strain evidence="3 4">H8</strain>
    </source>
</reference>
<gene>
    <name evidence="3" type="ORF">ABR189_23370</name>
</gene>
<comment type="caution">
    <text evidence="3">The sequence shown here is derived from an EMBL/GenBank/DDBJ whole genome shotgun (WGS) entry which is preliminary data.</text>
</comment>
<dbReference type="RefSeq" id="WP_354662911.1">
    <property type="nucleotide sequence ID" value="NZ_JBEXAC010000002.1"/>
</dbReference>
<dbReference type="InterPro" id="IPR028250">
    <property type="entry name" value="DsbDN"/>
</dbReference>